<sequence length="223" mass="25629">MNFNWNIQKTLLTDQRSFQLNLEYASSCQSVAIFGSSGSGKTTLIKIIAGLLMPDTGFIKIQDCIFFDNIQKINLKPQQRNLAYFFQFYSLFPHLTVQQNIAFSLKKGIFNPSKNQYKTEISELLERFELSNLAYHYPHELSGGQQQRVALARVLVTKPKLLLLDEPFSMLDHQLRQRLRVEVKSIQQQIGCLLLIISHDSEDINFFAEDVLLLENGKLVNKA</sequence>
<proteinExistence type="predicted"/>
<dbReference type="InterPro" id="IPR003439">
    <property type="entry name" value="ABC_transporter-like_ATP-bd"/>
</dbReference>
<protein>
    <submittedName>
        <fullName evidence="5">ATP-binding cassette domain-containing protein</fullName>
    </submittedName>
</protein>
<dbReference type="InterPro" id="IPR027417">
    <property type="entry name" value="P-loop_NTPase"/>
</dbReference>
<evidence type="ECO:0000256" key="2">
    <source>
        <dbReference type="ARBA" id="ARBA00022741"/>
    </source>
</evidence>
<dbReference type="InterPro" id="IPR050093">
    <property type="entry name" value="ABC_SmlMolc_Importer"/>
</dbReference>
<dbReference type="Gene3D" id="3.40.50.300">
    <property type="entry name" value="P-loop containing nucleotide triphosphate hydrolases"/>
    <property type="match status" value="1"/>
</dbReference>
<dbReference type="InterPro" id="IPR017871">
    <property type="entry name" value="ABC_transporter-like_CS"/>
</dbReference>
<dbReference type="PANTHER" id="PTHR42781:SF4">
    <property type="entry name" value="SPERMIDINE_PUTRESCINE IMPORT ATP-BINDING PROTEIN POTA"/>
    <property type="match status" value="1"/>
</dbReference>
<gene>
    <name evidence="5" type="ORF">QJV27_07940</name>
</gene>
<dbReference type="RefSeq" id="WP_281448396.1">
    <property type="nucleotide sequence ID" value="NZ_JASBAO010000001.1"/>
</dbReference>
<dbReference type="PROSITE" id="PS00211">
    <property type="entry name" value="ABC_TRANSPORTER_1"/>
    <property type="match status" value="1"/>
</dbReference>
<keyword evidence="2" id="KW-0547">Nucleotide-binding</keyword>
<dbReference type="GO" id="GO:0005524">
    <property type="term" value="F:ATP binding"/>
    <property type="evidence" value="ECO:0007669"/>
    <property type="project" value="UniProtKB-KW"/>
</dbReference>
<dbReference type="Pfam" id="PF00005">
    <property type="entry name" value="ABC_tran"/>
    <property type="match status" value="1"/>
</dbReference>
<evidence type="ECO:0000259" key="4">
    <source>
        <dbReference type="PROSITE" id="PS50893"/>
    </source>
</evidence>
<dbReference type="PROSITE" id="PS50893">
    <property type="entry name" value="ABC_TRANSPORTER_2"/>
    <property type="match status" value="1"/>
</dbReference>
<keyword evidence="6" id="KW-1185">Reference proteome</keyword>
<accession>A0ABT6Q2Q6</accession>
<name>A0ABT6Q2Q6_9PROT</name>
<organism evidence="5 6">
    <name type="scientific">Commensalibacter oyaizuii</name>
    <dbReference type="NCBI Taxonomy" id="3043873"/>
    <lineage>
        <taxon>Bacteria</taxon>
        <taxon>Pseudomonadati</taxon>
        <taxon>Pseudomonadota</taxon>
        <taxon>Alphaproteobacteria</taxon>
        <taxon>Acetobacterales</taxon>
        <taxon>Acetobacteraceae</taxon>
    </lineage>
</organism>
<dbReference type="SUPFAM" id="SSF52540">
    <property type="entry name" value="P-loop containing nucleoside triphosphate hydrolases"/>
    <property type="match status" value="1"/>
</dbReference>
<feature type="domain" description="ABC transporter" evidence="4">
    <location>
        <begin position="2"/>
        <end position="223"/>
    </location>
</feature>
<evidence type="ECO:0000256" key="3">
    <source>
        <dbReference type="ARBA" id="ARBA00022840"/>
    </source>
</evidence>
<dbReference type="SMART" id="SM00382">
    <property type="entry name" value="AAA"/>
    <property type="match status" value="1"/>
</dbReference>
<evidence type="ECO:0000313" key="6">
    <source>
        <dbReference type="Proteomes" id="UP001431634"/>
    </source>
</evidence>
<dbReference type="EMBL" id="JASBAO010000001">
    <property type="protein sequence ID" value="MDI2091300.1"/>
    <property type="molecule type" value="Genomic_DNA"/>
</dbReference>
<keyword evidence="3 5" id="KW-0067">ATP-binding</keyword>
<comment type="caution">
    <text evidence="5">The sequence shown here is derived from an EMBL/GenBank/DDBJ whole genome shotgun (WGS) entry which is preliminary data.</text>
</comment>
<reference evidence="5" key="1">
    <citation type="submission" date="2023-05" db="EMBL/GenBank/DDBJ databases">
        <title>Whole genome sequence of Commensalibacter sp.</title>
        <authorList>
            <person name="Charoenyingcharoen P."/>
            <person name="Yukphan P."/>
        </authorList>
    </citation>
    <scope>NUCLEOTIDE SEQUENCE</scope>
    <source>
        <strain evidence="5">TBRC 16381</strain>
    </source>
</reference>
<evidence type="ECO:0000256" key="1">
    <source>
        <dbReference type="ARBA" id="ARBA00022448"/>
    </source>
</evidence>
<dbReference type="InterPro" id="IPR003593">
    <property type="entry name" value="AAA+_ATPase"/>
</dbReference>
<dbReference type="Proteomes" id="UP001431634">
    <property type="component" value="Unassembled WGS sequence"/>
</dbReference>
<keyword evidence="1" id="KW-0813">Transport</keyword>
<evidence type="ECO:0000313" key="5">
    <source>
        <dbReference type="EMBL" id="MDI2091300.1"/>
    </source>
</evidence>
<dbReference type="PANTHER" id="PTHR42781">
    <property type="entry name" value="SPERMIDINE/PUTRESCINE IMPORT ATP-BINDING PROTEIN POTA"/>
    <property type="match status" value="1"/>
</dbReference>